<feature type="transmembrane region" description="Helical" evidence="1">
    <location>
        <begin position="127"/>
        <end position="147"/>
    </location>
</feature>
<proteinExistence type="predicted"/>
<accession>A0ABR8VFL2</accession>
<evidence type="ECO:0000313" key="2">
    <source>
        <dbReference type="EMBL" id="MBD8003386.1"/>
    </source>
</evidence>
<feature type="transmembrane region" description="Helical" evidence="1">
    <location>
        <begin position="48"/>
        <end position="69"/>
    </location>
</feature>
<keyword evidence="1" id="KW-1133">Transmembrane helix</keyword>
<comment type="caution">
    <text evidence="2">The sequence shown here is derived from an EMBL/GenBank/DDBJ whole genome shotgun (WGS) entry which is preliminary data.</text>
</comment>
<evidence type="ECO:0000313" key="3">
    <source>
        <dbReference type="Proteomes" id="UP000616346"/>
    </source>
</evidence>
<dbReference type="RefSeq" id="WP_178257475.1">
    <property type="nucleotide sequence ID" value="NZ_JACSPQ010000055.1"/>
</dbReference>
<keyword evidence="3" id="KW-1185">Reference proteome</keyword>
<keyword evidence="1" id="KW-0812">Transmembrane</keyword>
<feature type="transmembrane region" description="Helical" evidence="1">
    <location>
        <begin position="75"/>
        <end position="95"/>
    </location>
</feature>
<feature type="transmembrane region" description="Helical" evidence="1">
    <location>
        <begin position="153"/>
        <end position="177"/>
    </location>
</feature>
<dbReference type="Proteomes" id="UP000616346">
    <property type="component" value="Unassembled WGS sequence"/>
</dbReference>
<evidence type="ECO:0008006" key="4">
    <source>
        <dbReference type="Google" id="ProtNLM"/>
    </source>
</evidence>
<gene>
    <name evidence="2" type="ORF">H9626_14465</name>
</gene>
<dbReference type="EMBL" id="JACSPQ010000055">
    <property type="protein sequence ID" value="MBD8003386.1"/>
    <property type="molecule type" value="Genomic_DNA"/>
</dbReference>
<sequence>MEKNNINDMDELRQQFAILTEKIKSQQINNERLLRTVMQNKMKWIDKYIYIKLFLLMPLLALMFLYFYQTGKVSLYFYITTMLLVAVEIGFDFFINKVLGKGWLKHDLLTSRQIFVKMKKNRINQMVVGIPICIVWASIFLFEFLNYDLSDRAYAIIIGTGIGIGCLVGTGIAFLIFRKMQRINDEIIKEIDHLKE</sequence>
<protein>
    <recommendedName>
        <fullName evidence="4">DUF3278 domain-containing protein</fullName>
    </recommendedName>
</protein>
<reference evidence="2 3" key="1">
    <citation type="submission" date="2020-08" db="EMBL/GenBank/DDBJ databases">
        <title>A Genomic Blueprint of the Chicken Gut Microbiome.</title>
        <authorList>
            <person name="Gilroy R."/>
            <person name="Ravi A."/>
            <person name="Getino M."/>
            <person name="Pursley I."/>
            <person name="Horton D.L."/>
            <person name="Alikhan N.-F."/>
            <person name="Baker D."/>
            <person name="Gharbi K."/>
            <person name="Hall N."/>
            <person name="Watson M."/>
            <person name="Adriaenssens E.M."/>
            <person name="Foster-Nyarko E."/>
            <person name="Jarju S."/>
            <person name="Secka A."/>
            <person name="Antonio M."/>
            <person name="Oren A."/>
            <person name="Chaudhuri R."/>
            <person name="La Ragione R.M."/>
            <person name="Hildebrand F."/>
            <person name="Pallen M.J."/>
        </authorList>
    </citation>
    <scope>NUCLEOTIDE SEQUENCE [LARGE SCALE GENOMIC DNA]</scope>
    <source>
        <strain evidence="2 3">Sa1YUN3</strain>
    </source>
</reference>
<organism evidence="2 3">
    <name type="scientific">Phocaeicola faecium</name>
    <dbReference type="NCBI Taxonomy" id="2762213"/>
    <lineage>
        <taxon>Bacteria</taxon>
        <taxon>Pseudomonadati</taxon>
        <taxon>Bacteroidota</taxon>
        <taxon>Bacteroidia</taxon>
        <taxon>Bacteroidales</taxon>
        <taxon>Bacteroidaceae</taxon>
        <taxon>Phocaeicola</taxon>
    </lineage>
</organism>
<evidence type="ECO:0000256" key="1">
    <source>
        <dbReference type="SAM" id="Phobius"/>
    </source>
</evidence>
<name>A0ABR8VFL2_9BACT</name>
<keyword evidence="1" id="KW-0472">Membrane</keyword>